<dbReference type="Gene3D" id="3.30.70.100">
    <property type="match status" value="1"/>
</dbReference>
<proteinExistence type="predicted"/>
<sequence>MSAPLNTILRSDEFSCPSCVVKIEKALKALPGVAEAKVHFNTGRIEVAHDPAAAPVEALVSAVKSAGYGASPAAF</sequence>
<protein>
    <submittedName>
        <fullName evidence="3">Heavy-metal-associated domain-containing protein</fullName>
    </submittedName>
</protein>
<reference evidence="4" key="1">
    <citation type="journal article" date="2019" name="Int. J. Syst. Evol. Microbiol.">
        <title>The Global Catalogue of Microorganisms (GCM) 10K type strain sequencing project: providing services to taxonomists for standard genome sequencing and annotation.</title>
        <authorList>
            <consortium name="The Broad Institute Genomics Platform"/>
            <consortium name="The Broad Institute Genome Sequencing Center for Infectious Disease"/>
            <person name="Wu L."/>
            <person name="Ma J."/>
        </authorList>
    </citation>
    <scope>NUCLEOTIDE SEQUENCE [LARGE SCALE GENOMIC DNA]</scope>
    <source>
        <strain evidence="4">KCTC 52165</strain>
    </source>
</reference>
<evidence type="ECO:0000256" key="1">
    <source>
        <dbReference type="ARBA" id="ARBA00022723"/>
    </source>
</evidence>
<name>A0ABV7K5T9_9HYPH</name>
<dbReference type="SUPFAM" id="SSF55008">
    <property type="entry name" value="HMA, heavy metal-associated domain"/>
    <property type="match status" value="1"/>
</dbReference>
<comment type="caution">
    <text evidence="3">The sequence shown here is derived from an EMBL/GenBank/DDBJ whole genome shotgun (WGS) entry which is preliminary data.</text>
</comment>
<feature type="domain" description="HMA" evidence="2">
    <location>
        <begin position="5"/>
        <end position="71"/>
    </location>
</feature>
<dbReference type="EMBL" id="JBHRTK010000006">
    <property type="protein sequence ID" value="MFC3205644.1"/>
    <property type="molecule type" value="Genomic_DNA"/>
</dbReference>
<dbReference type="CDD" id="cd00371">
    <property type="entry name" value="HMA"/>
    <property type="match status" value="1"/>
</dbReference>
<dbReference type="PROSITE" id="PS01047">
    <property type="entry name" value="HMA_1"/>
    <property type="match status" value="1"/>
</dbReference>
<organism evidence="3 4">
    <name type="scientific">Aquamicrobium soli</name>
    <dbReference type="NCBI Taxonomy" id="1811518"/>
    <lineage>
        <taxon>Bacteria</taxon>
        <taxon>Pseudomonadati</taxon>
        <taxon>Pseudomonadota</taxon>
        <taxon>Alphaproteobacteria</taxon>
        <taxon>Hyphomicrobiales</taxon>
        <taxon>Phyllobacteriaceae</taxon>
        <taxon>Aquamicrobium</taxon>
    </lineage>
</organism>
<keyword evidence="1" id="KW-0479">Metal-binding</keyword>
<dbReference type="InterPro" id="IPR017969">
    <property type="entry name" value="Heavy-metal-associated_CS"/>
</dbReference>
<accession>A0ABV7K5T9</accession>
<evidence type="ECO:0000313" key="3">
    <source>
        <dbReference type="EMBL" id="MFC3205644.1"/>
    </source>
</evidence>
<dbReference type="RefSeq" id="WP_378219301.1">
    <property type="nucleotide sequence ID" value="NZ_JBHRTK010000006.1"/>
</dbReference>
<dbReference type="PROSITE" id="PS50846">
    <property type="entry name" value="HMA_2"/>
    <property type="match status" value="1"/>
</dbReference>
<evidence type="ECO:0000313" key="4">
    <source>
        <dbReference type="Proteomes" id="UP001595583"/>
    </source>
</evidence>
<dbReference type="InterPro" id="IPR006121">
    <property type="entry name" value="HMA_dom"/>
</dbReference>
<keyword evidence="4" id="KW-1185">Reference proteome</keyword>
<dbReference type="InterPro" id="IPR036163">
    <property type="entry name" value="HMA_dom_sf"/>
</dbReference>
<dbReference type="Pfam" id="PF00403">
    <property type="entry name" value="HMA"/>
    <property type="match status" value="1"/>
</dbReference>
<gene>
    <name evidence="3" type="ORF">ACFOHJ_05425</name>
</gene>
<evidence type="ECO:0000259" key="2">
    <source>
        <dbReference type="PROSITE" id="PS50846"/>
    </source>
</evidence>
<dbReference type="Proteomes" id="UP001595583">
    <property type="component" value="Unassembled WGS sequence"/>
</dbReference>